<organism evidence="1 2">
    <name type="scientific">Striga hermonthica</name>
    <name type="common">Purple witchweed</name>
    <name type="synonym">Buchnera hermonthica</name>
    <dbReference type="NCBI Taxonomy" id="68872"/>
    <lineage>
        <taxon>Eukaryota</taxon>
        <taxon>Viridiplantae</taxon>
        <taxon>Streptophyta</taxon>
        <taxon>Embryophyta</taxon>
        <taxon>Tracheophyta</taxon>
        <taxon>Spermatophyta</taxon>
        <taxon>Magnoliopsida</taxon>
        <taxon>eudicotyledons</taxon>
        <taxon>Gunneridae</taxon>
        <taxon>Pentapetalae</taxon>
        <taxon>asterids</taxon>
        <taxon>lamiids</taxon>
        <taxon>Lamiales</taxon>
        <taxon>Orobanchaceae</taxon>
        <taxon>Buchnereae</taxon>
        <taxon>Striga</taxon>
    </lineage>
</organism>
<accession>A0A9N7R7R3</accession>
<dbReference type="OrthoDB" id="1730053at2759"/>
<protein>
    <submittedName>
        <fullName evidence="1">Uncharacterized protein</fullName>
    </submittedName>
</protein>
<comment type="caution">
    <text evidence="1">The sequence shown here is derived from an EMBL/GenBank/DDBJ whole genome shotgun (WGS) entry which is preliminary data.</text>
</comment>
<dbReference type="EMBL" id="CACSLK010015799">
    <property type="protein sequence ID" value="CAA0817352.1"/>
    <property type="molecule type" value="Genomic_DNA"/>
</dbReference>
<name>A0A9N7R7R3_STRHE</name>
<keyword evidence="2" id="KW-1185">Reference proteome</keyword>
<evidence type="ECO:0000313" key="1">
    <source>
        <dbReference type="EMBL" id="CAA0817352.1"/>
    </source>
</evidence>
<feature type="non-terminal residue" evidence="1">
    <location>
        <position position="77"/>
    </location>
</feature>
<evidence type="ECO:0000313" key="2">
    <source>
        <dbReference type="Proteomes" id="UP001153555"/>
    </source>
</evidence>
<dbReference type="PANTHER" id="PTHR33116:SF86">
    <property type="entry name" value="REVERSE TRANSCRIPTASE DOMAIN-CONTAINING PROTEIN"/>
    <property type="match status" value="1"/>
</dbReference>
<dbReference type="PANTHER" id="PTHR33116">
    <property type="entry name" value="REVERSE TRANSCRIPTASE ZINC-BINDING DOMAIN-CONTAINING PROTEIN-RELATED-RELATED"/>
    <property type="match status" value="1"/>
</dbReference>
<gene>
    <name evidence="1" type="ORF">SHERM_16980</name>
</gene>
<sequence>SSIFFSKNCPSPLQLNICDLLPGISSHQSTRYLGLPLGIGKSKKEAFDYVLHSVRAKLNSWKSKFLSPAGREVLIKV</sequence>
<dbReference type="Proteomes" id="UP001153555">
    <property type="component" value="Unassembled WGS sequence"/>
</dbReference>
<reference evidence="1" key="1">
    <citation type="submission" date="2019-12" db="EMBL/GenBank/DDBJ databases">
        <authorList>
            <person name="Scholes J."/>
        </authorList>
    </citation>
    <scope>NUCLEOTIDE SEQUENCE</scope>
</reference>
<proteinExistence type="predicted"/>
<feature type="non-terminal residue" evidence="1">
    <location>
        <position position="1"/>
    </location>
</feature>
<dbReference type="AlphaFoldDB" id="A0A9N7R7R3"/>